<dbReference type="InterPro" id="IPR028082">
    <property type="entry name" value="Peripla_BP_I"/>
</dbReference>
<dbReference type="Gene3D" id="3.40.50.2300">
    <property type="match status" value="2"/>
</dbReference>
<sequence>MRRRTCRTAVAAIALTSLMVVSACAKDSGAGTTGSSASAGAACEFAPAPSAPAGSGSSATDRPVDGEEIDASGLKIGLAYDIGGRGDASFNDLAAAGFDRVIKDTGVAKENTRELSAAPNEDESVKQSRLRQLAREGFDPIVAVGFAYTESLRVVAPEFPDVQFGLVDSAVEGAANVTPLVFAEQEGAFLAGVVAAYQSKKCHVGFVGGVDIPLIHKFEAGYVQGAKAAAPNIVVEKKYITPATDFTGFQDPAKGLETAKGLIEKGADVLYPAAGASGIGVFSAVKQAGVLAIGCDADQYHQPALADTKDVIVASSLKRVDVAVHDFVRAAASDDLASLPKVFDLKVNGVGYATSGGRIDAELQGILEGFKAQIIEGKIKVADKR</sequence>
<reference evidence="9 10" key="1">
    <citation type="submission" date="2018-03" db="EMBL/GenBank/DDBJ databases">
        <title>Genomic Encyclopedia of Type Strains, Phase III (KMG-III): the genomes of soil and plant-associated and newly described type strains.</title>
        <authorList>
            <person name="Whitman W."/>
        </authorList>
    </citation>
    <scope>NUCLEOTIDE SEQUENCE [LARGE SCALE GENOMIC DNA]</scope>
    <source>
        <strain evidence="9 10">CGMCC 4.7097</strain>
    </source>
</reference>
<evidence type="ECO:0000256" key="2">
    <source>
        <dbReference type="ARBA" id="ARBA00008610"/>
    </source>
</evidence>
<evidence type="ECO:0000313" key="9">
    <source>
        <dbReference type="EMBL" id="PSL52008.1"/>
    </source>
</evidence>
<feature type="signal peptide" evidence="7">
    <location>
        <begin position="1"/>
        <end position="25"/>
    </location>
</feature>
<dbReference type="CDD" id="cd06354">
    <property type="entry name" value="PBP1_PrnA-like"/>
    <property type="match status" value="1"/>
</dbReference>
<protein>
    <submittedName>
        <fullName evidence="9">Nucleoside-binding protein</fullName>
    </submittedName>
</protein>
<keyword evidence="10" id="KW-1185">Reference proteome</keyword>
<evidence type="ECO:0000256" key="5">
    <source>
        <dbReference type="ARBA" id="ARBA00023136"/>
    </source>
</evidence>
<dbReference type="GO" id="GO:0005886">
    <property type="term" value="C:plasma membrane"/>
    <property type="evidence" value="ECO:0007669"/>
    <property type="project" value="UniProtKB-SubCell"/>
</dbReference>
<name>A0A2P8I0L5_SACCR</name>
<keyword evidence="6" id="KW-0449">Lipoprotein</keyword>
<gene>
    <name evidence="9" type="ORF">B0I31_11684</name>
</gene>
<comment type="subcellular location">
    <subcellularLocation>
        <location evidence="1">Cell membrane</location>
        <topology evidence="1">Lipid-anchor</topology>
    </subcellularLocation>
</comment>
<dbReference type="PROSITE" id="PS51257">
    <property type="entry name" value="PROKAR_LIPOPROTEIN"/>
    <property type="match status" value="1"/>
</dbReference>
<comment type="caution">
    <text evidence="9">The sequence shown here is derived from an EMBL/GenBank/DDBJ whole genome shotgun (WGS) entry which is preliminary data.</text>
</comment>
<organism evidence="9 10">
    <name type="scientific">Saccharothrix carnea</name>
    <dbReference type="NCBI Taxonomy" id="1280637"/>
    <lineage>
        <taxon>Bacteria</taxon>
        <taxon>Bacillati</taxon>
        <taxon>Actinomycetota</taxon>
        <taxon>Actinomycetes</taxon>
        <taxon>Pseudonocardiales</taxon>
        <taxon>Pseudonocardiaceae</taxon>
        <taxon>Saccharothrix</taxon>
    </lineage>
</organism>
<dbReference type="EMBL" id="PYAX01000016">
    <property type="protein sequence ID" value="PSL52008.1"/>
    <property type="molecule type" value="Genomic_DNA"/>
</dbReference>
<dbReference type="PANTHER" id="PTHR34296:SF2">
    <property type="entry name" value="ABC TRANSPORTER GUANOSINE-BINDING PROTEIN NUPN"/>
    <property type="match status" value="1"/>
</dbReference>
<evidence type="ECO:0000313" key="10">
    <source>
        <dbReference type="Proteomes" id="UP000241118"/>
    </source>
</evidence>
<feature type="chain" id="PRO_5015142353" evidence="7">
    <location>
        <begin position="26"/>
        <end position="385"/>
    </location>
</feature>
<keyword evidence="4 7" id="KW-0732">Signal</keyword>
<evidence type="ECO:0000256" key="6">
    <source>
        <dbReference type="ARBA" id="ARBA00023288"/>
    </source>
</evidence>
<evidence type="ECO:0000256" key="1">
    <source>
        <dbReference type="ARBA" id="ARBA00004193"/>
    </source>
</evidence>
<dbReference type="InterPro" id="IPR050957">
    <property type="entry name" value="BMP_lipoprotein"/>
</dbReference>
<dbReference type="Pfam" id="PF02608">
    <property type="entry name" value="Bmp"/>
    <property type="match status" value="1"/>
</dbReference>
<evidence type="ECO:0000256" key="4">
    <source>
        <dbReference type="ARBA" id="ARBA00022729"/>
    </source>
</evidence>
<dbReference type="Proteomes" id="UP000241118">
    <property type="component" value="Unassembled WGS sequence"/>
</dbReference>
<dbReference type="InterPro" id="IPR003760">
    <property type="entry name" value="PnrA-like"/>
</dbReference>
<dbReference type="PANTHER" id="PTHR34296">
    <property type="entry name" value="TRANSCRIPTIONAL ACTIVATOR PROTEIN MED"/>
    <property type="match status" value="1"/>
</dbReference>
<keyword evidence="5" id="KW-0472">Membrane</keyword>
<dbReference type="AlphaFoldDB" id="A0A2P8I0L5"/>
<keyword evidence="3" id="KW-1003">Cell membrane</keyword>
<comment type="similarity">
    <text evidence="2">Belongs to the BMP lipoprotein family.</text>
</comment>
<evidence type="ECO:0000256" key="7">
    <source>
        <dbReference type="SAM" id="SignalP"/>
    </source>
</evidence>
<feature type="domain" description="ABC transporter substrate-binding protein PnrA-like" evidence="8">
    <location>
        <begin position="82"/>
        <end position="353"/>
    </location>
</feature>
<evidence type="ECO:0000259" key="8">
    <source>
        <dbReference type="Pfam" id="PF02608"/>
    </source>
</evidence>
<accession>A0A2P8I0L5</accession>
<evidence type="ECO:0000256" key="3">
    <source>
        <dbReference type="ARBA" id="ARBA00022475"/>
    </source>
</evidence>
<dbReference type="SUPFAM" id="SSF53822">
    <property type="entry name" value="Periplasmic binding protein-like I"/>
    <property type="match status" value="1"/>
</dbReference>
<proteinExistence type="inferred from homology"/>